<evidence type="ECO:0000259" key="1">
    <source>
        <dbReference type="Pfam" id="PF01266"/>
    </source>
</evidence>
<dbReference type="GeneID" id="64965359"/>
<dbReference type="Gene3D" id="3.30.9.10">
    <property type="entry name" value="D-Amino Acid Oxidase, subunit A, domain 2"/>
    <property type="match status" value="1"/>
</dbReference>
<dbReference type="EMBL" id="AP024431">
    <property type="protein sequence ID" value="BCS04038.1"/>
    <property type="molecule type" value="Genomic_DNA"/>
</dbReference>
<dbReference type="KEGG" id="aluc:AKAW2_70916S"/>
<proteinExistence type="predicted"/>
<evidence type="ECO:0000313" key="3">
    <source>
        <dbReference type="Proteomes" id="UP000661280"/>
    </source>
</evidence>
<dbReference type="InterPro" id="IPR036188">
    <property type="entry name" value="FAD/NAD-bd_sf"/>
</dbReference>
<dbReference type="RefSeq" id="XP_041547800.1">
    <property type="nucleotide sequence ID" value="XM_041683550.1"/>
</dbReference>
<keyword evidence="3" id="KW-1185">Reference proteome</keyword>
<dbReference type="InterPro" id="IPR006076">
    <property type="entry name" value="FAD-dep_OxRdtase"/>
</dbReference>
<dbReference type="GO" id="GO:0005737">
    <property type="term" value="C:cytoplasm"/>
    <property type="evidence" value="ECO:0007669"/>
    <property type="project" value="TreeGrafter"/>
</dbReference>
<dbReference type="Gene3D" id="3.50.50.60">
    <property type="entry name" value="FAD/NAD(P)-binding domain"/>
    <property type="match status" value="1"/>
</dbReference>
<evidence type="ECO:0000313" key="2">
    <source>
        <dbReference type="EMBL" id="BCS04038.1"/>
    </source>
</evidence>
<dbReference type="PANTHER" id="PTHR13847">
    <property type="entry name" value="SARCOSINE DEHYDROGENASE-RELATED"/>
    <property type="match status" value="1"/>
</dbReference>
<dbReference type="OrthoDB" id="429143at2759"/>
<organism evidence="2 3">
    <name type="scientific">Aspergillus kawachii</name>
    <name type="common">White koji mold</name>
    <name type="synonym">Aspergillus awamori var. kawachi</name>
    <dbReference type="NCBI Taxonomy" id="1069201"/>
    <lineage>
        <taxon>Eukaryota</taxon>
        <taxon>Fungi</taxon>
        <taxon>Dikarya</taxon>
        <taxon>Ascomycota</taxon>
        <taxon>Pezizomycotina</taxon>
        <taxon>Eurotiomycetes</taxon>
        <taxon>Eurotiomycetidae</taxon>
        <taxon>Eurotiales</taxon>
        <taxon>Aspergillaceae</taxon>
        <taxon>Aspergillus</taxon>
        <taxon>Aspergillus subgen. Circumdati</taxon>
    </lineage>
</organism>
<dbReference type="AlphaFoldDB" id="A0A7R7WJC5"/>
<dbReference type="Pfam" id="PF01266">
    <property type="entry name" value="DAO"/>
    <property type="match status" value="1"/>
</dbReference>
<gene>
    <name evidence="2" type="ORF">AKAW2_70916S</name>
</gene>
<reference evidence="2" key="1">
    <citation type="submission" date="2021-01" db="EMBL/GenBank/DDBJ databases">
        <authorList>
            <consortium name="Aspergillus luchuensis mut. kawachii IFO 4304 genome sequencing consortium"/>
            <person name="Kazuki M."/>
            <person name="Futagami T."/>
        </authorList>
    </citation>
    <scope>NUCLEOTIDE SEQUENCE</scope>
    <source>
        <strain evidence="2">IFO 4308</strain>
    </source>
</reference>
<dbReference type="SUPFAM" id="SSF51905">
    <property type="entry name" value="FAD/NAD(P)-binding domain"/>
    <property type="match status" value="1"/>
</dbReference>
<dbReference type="Proteomes" id="UP000661280">
    <property type="component" value="Chromosome 7"/>
</dbReference>
<dbReference type="PANTHER" id="PTHR13847:SF279">
    <property type="entry name" value="FAD DEPENDENT OXIDOREDUCTASE DOMAIN-CONTAINING PROTEIN-RELATED"/>
    <property type="match status" value="1"/>
</dbReference>
<name>A0A7R7WJC5_ASPKA</name>
<protein>
    <recommendedName>
        <fullName evidence="1">FAD dependent oxidoreductase domain-containing protein</fullName>
    </recommendedName>
</protein>
<feature type="domain" description="FAD dependent oxidoreductase" evidence="1">
    <location>
        <begin position="41"/>
        <end position="445"/>
    </location>
</feature>
<reference evidence="2" key="2">
    <citation type="submission" date="2021-02" db="EMBL/GenBank/DDBJ databases">
        <title>Aspergillus luchuensis mut. kawachii IFO 4304 genome sequence.</title>
        <authorList>
            <person name="Mori K."/>
            <person name="Kadooka C."/>
            <person name="Goto M."/>
            <person name="Futagami T."/>
        </authorList>
    </citation>
    <scope>NUCLEOTIDE SEQUENCE</scope>
    <source>
        <strain evidence="2">IFO 4308</strain>
    </source>
</reference>
<accession>A0A7R7WJC5</accession>
<sequence length="482" mass="52766">MGSTTTNTMLPPNNPITPFWRTQLDPLDDIRSTPDLPPQSDIVIIGGGYSGITLAYYLLKQLAEQGDKTTTITLLEARQICSGATGRNGMSLSIPKYGVHEVNLESEGGHLRPDIYGHIPTYIERSGLEAGLEIAEFEYAHIQALKDLLREENIDCDLNITRNMNVYLDEESAEKAKLAYEMLQAKGVKLAEDLHYTGKRDAEVISGAHNAKACISYTSGTLWPYKFILGLLSKIIKSPQLNVQTHTPVTSITTEDNIHTISTPRGTLRTGKIVYATNAYTAGLLPEYSANIIPCKGICCHITVPEGEGKKPAPFLPYSYAIGYGSDVVGGGSYLISRPDGSIIVGGAQATFKDKREEWYGVVDDTTLIDSAKNYYDGYMQRTFRGWEDSGAYVKEIWTGVMGYSADSHPHIGEVPNKPGQYVCAGFNGHGMPVILLSAKGLAEMIQKGKKFEETGMPRLFKTSVERMEKARNGPEGGDIFA</sequence>